<keyword evidence="4" id="KW-0833">Ubl conjugation pathway</keyword>
<dbReference type="GO" id="GO:0006511">
    <property type="term" value="P:ubiquitin-dependent protein catabolic process"/>
    <property type="evidence" value="ECO:0007669"/>
    <property type="project" value="InterPro"/>
</dbReference>
<evidence type="ECO:0000256" key="6">
    <source>
        <dbReference type="ARBA" id="ARBA00022807"/>
    </source>
</evidence>
<dbReference type="GO" id="GO:0004843">
    <property type="term" value="F:cysteine-type deubiquitinase activity"/>
    <property type="evidence" value="ECO:0007669"/>
    <property type="project" value="UniProtKB-EC"/>
</dbReference>
<dbReference type="GO" id="GO:0016579">
    <property type="term" value="P:protein deubiquitination"/>
    <property type="evidence" value="ECO:0007669"/>
    <property type="project" value="TreeGrafter"/>
</dbReference>
<evidence type="ECO:0000256" key="2">
    <source>
        <dbReference type="ARBA" id="ARBA00012759"/>
    </source>
</evidence>
<evidence type="ECO:0000259" key="9">
    <source>
        <dbReference type="PROSITE" id="PS52048"/>
    </source>
</evidence>
<proteinExistence type="inferred from homology"/>
<evidence type="ECO:0000256" key="7">
    <source>
        <dbReference type="PROSITE-ProRule" id="PRU01393"/>
    </source>
</evidence>
<reference evidence="10 11" key="1">
    <citation type="journal article" date="2016" name="Genome Biol. Evol.">
        <title>Divergent and convergent evolution of fungal pathogenicity.</title>
        <authorList>
            <person name="Shang Y."/>
            <person name="Xiao G."/>
            <person name="Zheng P."/>
            <person name="Cen K."/>
            <person name="Zhan S."/>
            <person name="Wang C."/>
        </authorList>
    </citation>
    <scope>NUCLEOTIDE SEQUENCE [LARGE SCALE GENOMIC DNA]</scope>
    <source>
        <strain evidence="10 11">RCEF 2490</strain>
    </source>
</reference>
<dbReference type="InterPro" id="IPR038765">
    <property type="entry name" value="Papain-like_cys_pep_sf"/>
</dbReference>
<dbReference type="InterPro" id="IPR001578">
    <property type="entry name" value="Peptidase_C12_UCH"/>
</dbReference>
<evidence type="ECO:0000256" key="4">
    <source>
        <dbReference type="ARBA" id="ARBA00022786"/>
    </source>
</evidence>
<dbReference type="PANTHER" id="PTHR10589">
    <property type="entry name" value="UBIQUITIN CARBOXYL-TERMINAL HYDROLASE"/>
    <property type="match status" value="1"/>
</dbReference>
<comment type="catalytic activity">
    <reaction evidence="1">
        <text>Thiol-dependent hydrolysis of ester, thioester, amide, peptide and isopeptide bonds formed by the C-terminal Gly of ubiquitin (a 76-residue protein attached to proteins as an intracellular targeting signal).</text>
        <dbReference type="EC" id="3.4.19.12"/>
    </reaction>
</comment>
<dbReference type="PANTHER" id="PTHR10589:SF29">
    <property type="entry name" value="UBIQUITIN CARBOXYL-TERMINAL HYDROLASE"/>
    <property type="match status" value="1"/>
</dbReference>
<name>A0A167WKW1_9HYPO</name>
<keyword evidence="3" id="KW-0645">Protease</keyword>
<dbReference type="PROSITE" id="PS52048">
    <property type="entry name" value="UCH_DOMAIN"/>
    <property type="match status" value="1"/>
</dbReference>
<keyword evidence="6" id="KW-0788">Thiol protease</keyword>
<dbReference type="STRING" id="1081109.A0A167WKW1"/>
<gene>
    <name evidence="10" type="ORF">AAL_07928</name>
</gene>
<dbReference type="OrthoDB" id="1924260at2759"/>
<sequence>MSERNEDNHSAETSKRPRRNQPRHPVTKESTTAADVTTSAEDLLKEACEPLTEGEIQQWPGWIELESEPTTSNACATVALLNILMNAPDINLGPQLSAFKEATQTLDTHLRGHSIMSNSFIRSTHNAFTRRIDQLNADLSLENDTQDAAQSKARRGAKRKKRAAVVYGFHFIAYVPCDGHVWELDGLQGSPLKLDSIQEDCDWTAIARPCIEARMLQYESSQLSFNLLALCSSSLLQTSQSIASTAAALSAIKSHMKDSAVFQEAVSAEEHEGSHPLLDIHDPTALAEFNLTSSDVEAAELPGELVHSLSASSAQWQVQDAFDTYCLYRTRLKTLVDEYRMQLMESEEVERCVKSRKRDYGGVLHCWVKKLAERGVLEDVIRMSS</sequence>
<evidence type="ECO:0000313" key="11">
    <source>
        <dbReference type="Proteomes" id="UP000078544"/>
    </source>
</evidence>
<protein>
    <recommendedName>
        <fullName evidence="2">ubiquitinyl hydrolase 1</fullName>
        <ecNumber evidence="2">3.4.19.12</ecNumber>
    </recommendedName>
</protein>
<organism evidence="10 11">
    <name type="scientific">Moelleriella libera RCEF 2490</name>
    <dbReference type="NCBI Taxonomy" id="1081109"/>
    <lineage>
        <taxon>Eukaryota</taxon>
        <taxon>Fungi</taxon>
        <taxon>Dikarya</taxon>
        <taxon>Ascomycota</taxon>
        <taxon>Pezizomycotina</taxon>
        <taxon>Sordariomycetes</taxon>
        <taxon>Hypocreomycetidae</taxon>
        <taxon>Hypocreales</taxon>
        <taxon>Clavicipitaceae</taxon>
        <taxon>Moelleriella</taxon>
    </lineage>
</organism>
<evidence type="ECO:0000256" key="8">
    <source>
        <dbReference type="SAM" id="MobiDB-lite"/>
    </source>
</evidence>
<dbReference type="InterPro" id="IPR036959">
    <property type="entry name" value="Peptidase_C12_UCH_sf"/>
</dbReference>
<feature type="region of interest" description="Disordered" evidence="8">
    <location>
        <begin position="1"/>
        <end position="39"/>
    </location>
</feature>
<feature type="domain" description="UCH catalytic" evidence="9">
    <location>
        <begin position="1"/>
        <end position="232"/>
    </location>
</feature>
<feature type="compositionally biased region" description="Polar residues" evidence="8">
    <location>
        <begin position="28"/>
        <end position="39"/>
    </location>
</feature>
<evidence type="ECO:0000256" key="1">
    <source>
        <dbReference type="ARBA" id="ARBA00000707"/>
    </source>
</evidence>
<dbReference type="Pfam" id="PF01088">
    <property type="entry name" value="Peptidase_C12"/>
    <property type="match status" value="1"/>
</dbReference>
<dbReference type="GO" id="GO:0005737">
    <property type="term" value="C:cytoplasm"/>
    <property type="evidence" value="ECO:0007669"/>
    <property type="project" value="TreeGrafter"/>
</dbReference>
<dbReference type="EMBL" id="AZGY01000027">
    <property type="protein sequence ID" value="KZZ88985.1"/>
    <property type="molecule type" value="Genomic_DNA"/>
</dbReference>
<evidence type="ECO:0000256" key="5">
    <source>
        <dbReference type="ARBA" id="ARBA00022801"/>
    </source>
</evidence>
<comment type="caution">
    <text evidence="7">Lacks conserved residue(s) required for the propagation of feature annotation.</text>
</comment>
<evidence type="ECO:0000313" key="10">
    <source>
        <dbReference type="EMBL" id="KZZ88985.1"/>
    </source>
</evidence>
<dbReference type="Proteomes" id="UP000078544">
    <property type="component" value="Unassembled WGS sequence"/>
</dbReference>
<dbReference type="EC" id="3.4.19.12" evidence="2"/>
<dbReference type="Gene3D" id="3.40.532.10">
    <property type="entry name" value="Peptidase C12, ubiquitin carboxyl-terminal hydrolase"/>
    <property type="match status" value="1"/>
</dbReference>
<comment type="similarity">
    <text evidence="7">Belongs to the peptidase C12 family.</text>
</comment>
<keyword evidence="5 10" id="KW-0378">Hydrolase</keyword>
<dbReference type="SUPFAM" id="SSF54001">
    <property type="entry name" value="Cysteine proteinases"/>
    <property type="match status" value="1"/>
</dbReference>
<feature type="compositionally biased region" description="Basic and acidic residues" evidence="8">
    <location>
        <begin position="1"/>
        <end position="15"/>
    </location>
</feature>
<dbReference type="AlphaFoldDB" id="A0A167WKW1"/>
<evidence type="ECO:0000256" key="3">
    <source>
        <dbReference type="ARBA" id="ARBA00022670"/>
    </source>
</evidence>
<keyword evidence="11" id="KW-1185">Reference proteome</keyword>
<comment type="caution">
    <text evidence="10">The sequence shown here is derived from an EMBL/GenBank/DDBJ whole genome shotgun (WGS) entry which is preliminary data.</text>
</comment>
<accession>A0A167WKW1</accession>